<evidence type="ECO:0000313" key="2">
    <source>
        <dbReference type="Proteomes" id="UP000259173"/>
    </source>
</evidence>
<sequence>MRSDEVLIPPAWLQIAAILARADEAECSVIRDIADVSDASLSKNLSGKQWRIGGISRFMSNGDHSANDPIPA</sequence>
<evidence type="ECO:0000313" key="1">
    <source>
        <dbReference type="EMBL" id="HAE93341.1"/>
    </source>
</evidence>
<gene>
    <name evidence="1" type="ORF">DCG65_02185</name>
</gene>
<dbReference type="AlphaFoldDB" id="A0A3B9KXD1"/>
<organism evidence="1 2">
    <name type="scientific">Hyphomonas atlantica</name>
    <dbReference type="NCBI Taxonomy" id="1280948"/>
    <lineage>
        <taxon>Bacteria</taxon>
        <taxon>Pseudomonadati</taxon>
        <taxon>Pseudomonadota</taxon>
        <taxon>Alphaproteobacteria</taxon>
        <taxon>Hyphomonadales</taxon>
        <taxon>Hyphomonadaceae</taxon>
        <taxon>Hyphomonas</taxon>
    </lineage>
</organism>
<proteinExistence type="predicted"/>
<protein>
    <submittedName>
        <fullName evidence="1">Uncharacterized protein</fullName>
    </submittedName>
</protein>
<reference evidence="1 2" key="1">
    <citation type="journal article" date="2018" name="Nat. Biotechnol.">
        <title>A standardized bacterial taxonomy based on genome phylogeny substantially revises the tree of life.</title>
        <authorList>
            <person name="Parks D.H."/>
            <person name="Chuvochina M."/>
            <person name="Waite D.W."/>
            <person name="Rinke C."/>
            <person name="Skarshewski A."/>
            <person name="Chaumeil P.A."/>
            <person name="Hugenholtz P."/>
        </authorList>
    </citation>
    <scope>NUCLEOTIDE SEQUENCE [LARGE SCALE GENOMIC DNA]</scope>
    <source>
        <strain evidence="1">UBA8557</strain>
    </source>
</reference>
<dbReference type="Proteomes" id="UP000259173">
    <property type="component" value="Unassembled WGS sequence"/>
</dbReference>
<feature type="non-terminal residue" evidence="1">
    <location>
        <position position="72"/>
    </location>
</feature>
<name>A0A3B9KXD1_9PROT</name>
<dbReference type="EMBL" id="DMBR01000067">
    <property type="protein sequence ID" value="HAE93341.1"/>
    <property type="molecule type" value="Genomic_DNA"/>
</dbReference>
<accession>A0A3B9KXD1</accession>
<comment type="caution">
    <text evidence="1">The sequence shown here is derived from an EMBL/GenBank/DDBJ whole genome shotgun (WGS) entry which is preliminary data.</text>
</comment>